<feature type="region of interest" description="Disordered" evidence="2">
    <location>
        <begin position="207"/>
        <end position="244"/>
    </location>
</feature>
<dbReference type="CDD" id="cd02988">
    <property type="entry name" value="Phd_like_VIAF"/>
    <property type="match status" value="1"/>
</dbReference>
<dbReference type="Pfam" id="PF02114">
    <property type="entry name" value="Phosducin"/>
    <property type="match status" value="1"/>
</dbReference>
<accession>A0A8H7RKW8</accession>
<dbReference type="PANTHER" id="PTHR45809">
    <property type="entry name" value="VIRAL IAP-ASSOCIATED FACTOR HOMOLOG"/>
    <property type="match status" value="1"/>
</dbReference>
<dbReference type="InterPro" id="IPR051498">
    <property type="entry name" value="Phosducin-like_chap/apop_reg"/>
</dbReference>
<dbReference type="OrthoDB" id="45518at2759"/>
<evidence type="ECO:0000256" key="2">
    <source>
        <dbReference type="SAM" id="MobiDB-lite"/>
    </source>
</evidence>
<sequence length="244" mass="27938">MDDPNADTEWNDILRSKGILPPKDEEKDDRMEDAFVDMVRARQDRLDSLENKDLDELDELEDLEDDQILNQYRHQRMMEMHALAAKEKYGEVYEISKPDFIREVTEASKDCHVVVHLYKDYIPASKLMTRCLTELASQFKATKFVRIASDQCIPNFPDHNVPTILIYGDGDIKANLAGAIQFGGMKMTAKSLRALFSQYGAVPPEKVLDEDEKNSQPKKTIYQSRATAALSSDEESDDDDRGYY</sequence>
<comment type="caution">
    <text evidence="4">The sequence shown here is derived from an EMBL/GenBank/DDBJ whole genome shotgun (WGS) entry which is preliminary data.</text>
</comment>
<feature type="domain" description="Phosducin" evidence="3">
    <location>
        <begin position="61"/>
        <end position="208"/>
    </location>
</feature>
<comment type="similarity">
    <text evidence="1">Belongs to the phosducin family.</text>
</comment>
<name>A0A8H7RKW8_9FUNG</name>
<dbReference type="EMBL" id="JAEPRD010000003">
    <property type="protein sequence ID" value="KAG2213389.1"/>
    <property type="molecule type" value="Genomic_DNA"/>
</dbReference>
<dbReference type="SUPFAM" id="SSF52833">
    <property type="entry name" value="Thioredoxin-like"/>
    <property type="match status" value="1"/>
</dbReference>
<dbReference type="PANTHER" id="PTHR45809:SF3">
    <property type="entry name" value="VIRAL IAP-ASSOCIATED FACTOR HOMOLOG"/>
    <property type="match status" value="1"/>
</dbReference>
<evidence type="ECO:0000256" key="1">
    <source>
        <dbReference type="ARBA" id="ARBA00009686"/>
    </source>
</evidence>
<dbReference type="AlphaFoldDB" id="A0A8H7RKW8"/>
<dbReference type="GO" id="GO:0006457">
    <property type="term" value="P:protein folding"/>
    <property type="evidence" value="ECO:0007669"/>
    <property type="project" value="TreeGrafter"/>
</dbReference>
<evidence type="ECO:0000313" key="5">
    <source>
        <dbReference type="Proteomes" id="UP000603453"/>
    </source>
</evidence>
<dbReference type="GO" id="GO:0005737">
    <property type="term" value="C:cytoplasm"/>
    <property type="evidence" value="ECO:0007669"/>
    <property type="project" value="TreeGrafter"/>
</dbReference>
<proteinExistence type="inferred from homology"/>
<dbReference type="InterPro" id="IPR024253">
    <property type="entry name" value="Phosducin_thioredoxin-like_dom"/>
</dbReference>
<organism evidence="4 5">
    <name type="scientific">Mucor saturninus</name>
    <dbReference type="NCBI Taxonomy" id="64648"/>
    <lineage>
        <taxon>Eukaryota</taxon>
        <taxon>Fungi</taxon>
        <taxon>Fungi incertae sedis</taxon>
        <taxon>Mucoromycota</taxon>
        <taxon>Mucoromycotina</taxon>
        <taxon>Mucoromycetes</taxon>
        <taxon>Mucorales</taxon>
        <taxon>Mucorineae</taxon>
        <taxon>Mucoraceae</taxon>
        <taxon>Mucor</taxon>
    </lineage>
</organism>
<dbReference type="Gene3D" id="3.40.30.10">
    <property type="entry name" value="Glutaredoxin"/>
    <property type="match status" value="1"/>
</dbReference>
<keyword evidence="5" id="KW-1185">Reference proteome</keyword>
<dbReference type="InterPro" id="IPR036249">
    <property type="entry name" value="Thioredoxin-like_sf"/>
</dbReference>
<feature type="compositionally biased region" description="Acidic residues" evidence="2">
    <location>
        <begin position="232"/>
        <end position="244"/>
    </location>
</feature>
<reference evidence="4" key="1">
    <citation type="submission" date="2020-12" db="EMBL/GenBank/DDBJ databases">
        <title>Metabolic potential, ecology and presence of endohyphal bacteria is reflected in genomic diversity of Mucoromycotina.</title>
        <authorList>
            <person name="Muszewska A."/>
            <person name="Okrasinska A."/>
            <person name="Steczkiewicz K."/>
            <person name="Drgas O."/>
            <person name="Orlowska M."/>
            <person name="Perlinska-Lenart U."/>
            <person name="Aleksandrzak-Piekarczyk T."/>
            <person name="Szatraj K."/>
            <person name="Zielenkiewicz U."/>
            <person name="Pilsyk S."/>
            <person name="Malc E."/>
            <person name="Mieczkowski P."/>
            <person name="Kruszewska J.S."/>
            <person name="Biernat P."/>
            <person name="Pawlowska J."/>
        </authorList>
    </citation>
    <scope>NUCLEOTIDE SEQUENCE</scope>
    <source>
        <strain evidence="4">WA0000017839</strain>
    </source>
</reference>
<gene>
    <name evidence="4" type="ORF">INT47_009062</name>
</gene>
<evidence type="ECO:0000313" key="4">
    <source>
        <dbReference type="EMBL" id="KAG2213389.1"/>
    </source>
</evidence>
<evidence type="ECO:0000259" key="3">
    <source>
        <dbReference type="Pfam" id="PF02114"/>
    </source>
</evidence>
<dbReference type="Proteomes" id="UP000603453">
    <property type="component" value="Unassembled WGS sequence"/>
</dbReference>
<protein>
    <recommendedName>
        <fullName evidence="3">Phosducin domain-containing protein</fullName>
    </recommendedName>
</protein>
<feature type="compositionally biased region" description="Polar residues" evidence="2">
    <location>
        <begin position="217"/>
        <end position="230"/>
    </location>
</feature>